<dbReference type="GO" id="GO:0031965">
    <property type="term" value="C:nuclear membrane"/>
    <property type="evidence" value="ECO:0007669"/>
    <property type="project" value="TreeGrafter"/>
</dbReference>
<evidence type="ECO:0000256" key="2">
    <source>
        <dbReference type="ARBA" id="ARBA00011464"/>
    </source>
</evidence>
<dbReference type="GO" id="GO:0031144">
    <property type="term" value="P:proteasome localization"/>
    <property type="evidence" value="ECO:0007669"/>
    <property type="project" value="UniProtKB-UniRule"/>
</dbReference>
<name>A0A3N4K8H6_9PEZI</name>
<dbReference type="Proteomes" id="UP000277580">
    <property type="component" value="Unassembled WGS sequence"/>
</dbReference>
<evidence type="ECO:0000256" key="3">
    <source>
        <dbReference type="ARBA" id="ARBA00016204"/>
    </source>
</evidence>
<dbReference type="Gene3D" id="1.20.58.1590">
    <property type="entry name" value="Tethering factor for nuclear proteasome Cut8/Sts1"/>
    <property type="match status" value="1"/>
</dbReference>
<organism evidence="11 12">
    <name type="scientific">Morchella conica CCBAS932</name>
    <dbReference type="NCBI Taxonomy" id="1392247"/>
    <lineage>
        <taxon>Eukaryota</taxon>
        <taxon>Fungi</taxon>
        <taxon>Dikarya</taxon>
        <taxon>Ascomycota</taxon>
        <taxon>Pezizomycotina</taxon>
        <taxon>Pezizomycetes</taxon>
        <taxon>Pezizales</taxon>
        <taxon>Morchellaceae</taxon>
        <taxon>Morchella</taxon>
    </lineage>
</organism>
<dbReference type="FunCoup" id="A0A3N4K8H6">
    <property type="interactions" value="9"/>
</dbReference>
<evidence type="ECO:0000313" key="12">
    <source>
        <dbReference type="Proteomes" id="UP000277580"/>
    </source>
</evidence>
<dbReference type="InterPro" id="IPR038422">
    <property type="entry name" value="Cut8/Sts1_sf"/>
</dbReference>
<dbReference type="Pfam" id="PF08559">
    <property type="entry name" value="Cut8"/>
    <property type="match status" value="1"/>
</dbReference>
<dbReference type="InParanoid" id="A0A3N4K8H6"/>
<feature type="compositionally biased region" description="Polar residues" evidence="10">
    <location>
        <begin position="51"/>
        <end position="70"/>
    </location>
</feature>
<comment type="subcellular location">
    <subcellularLocation>
        <location evidence="9">Cytoplasm</location>
    </subcellularLocation>
    <subcellularLocation>
        <location evidence="9">Nucleus</location>
    </subcellularLocation>
</comment>
<dbReference type="FunFam" id="1.20.58.1590:FF:000001">
    <property type="entry name" value="Tethering factor for nuclear proteasome STS1"/>
    <property type="match status" value="1"/>
</dbReference>
<dbReference type="PANTHER" id="PTHR28032">
    <property type="entry name" value="FI02826P"/>
    <property type="match status" value="1"/>
</dbReference>
<evidence type="ECO:0000256" key="10">
    <source>
        <dbReference type="SAM" id="MobiDB-lite"/>
    </source>
</evidence>
<feature type="compositionally biased region" description="Polar residues" evidence="10">
    <location>
        <begin position="1"/>
        <end position="18"/>
    </location>
</feature>
<gene>
    <name evidence="11" type="ORF">P167DRAFT_555962</name>
</gene>
<keyword evidence="6 9" id="KW-0653">Protein transport</keyword>
<evidence type="ECO:0000256" key="4">
    <source>
        <dbReference type="ARBA" id="ARBA00022448"/>
    </source>
</evidence>
<dbReference type="GO" id="GO:0005737">
    <property type="term" value="C:cytoplasm"/>
    <property type="evidence" value="ECO:0007669"/>
    <property type="project" value="UniProtKB-SubCell"/>
</dbReference>
<keyword evidence="4 9" id="KW-0813">Transport</keyword>
<comment type="subunit">
    <text evidence="2 9">Binds the proteasome.</text>
</comment>
<keyword evidence="12" id="KW-1185">Reference proteome</keyword>
<comment type="similarity">
    <text evidence="1 9">Belongs to the cut8/STS1 family.</text>
</comment>
<dbReference type="EMBL" id="ML119215">
    <property type="protein sequence ID" value="RPB06830.1"/>
    <property type="molecule type" value="Genomic_DNA"/>
</dbReference>
<feature type="compositionally biased region" description="Basic and acidic residues" evidence="10">
    <location>
        <begin position="31"/>
        <end position="50"/>
    </location>
</feature>
<protein>
    <recommendedName>
        <fullName evidence="3 9">Tethering factor for nuclear proteasome STS1</fullName>
    </recommendedName>
</protein>
<evidence type="ECO:0000256" key="8">
    <source>
        <dbReference type="ARBA" id="ARBA00025651"/>
    </source>
</evidence>
<keyword evidence="5 9" id="KW-0963">Cytoplasm</keyword>
<evidence type="ECO:0000256" key="6">
    <source>
        <dbReference type="ARBA" id="ARBA00022927"/>
    </source>
</evidence>
<accession>A0A3N4K8H6</accession>
<comment type="function">
    <text evidence="8 9">Involved in ubiquitin-mediated protein degradation. Regulatory factor in the ubiquitin/proteasome pathway that controls the turnover of proteasome substrates. Targets proteasomes to the nucleus and facilitates the degradation of nuclear proteins.</text>
</comment>
<sequence>MNNLPDSPSFNSHPSNVRYSPPLRFGGKKRKADEQDDGRSGMHDDNRYSEDNQMNSTNNLPRSPGASQRMISKRQRSDVTGRPLPLTRLLETVDSHTLKSMLQTICDRHPGLTTEVLSLAPRPTVNSALSTLSNYESTMRLAFPYGGNSGADYAFNRVRPALNELLDALSDYTPHFLPPNESQATTSLTFLDEATHIIHRLPNWDNPLHNHSKNMAYEEITKAWVLVVQEAAKRGAGIQLEYGGWGAKLAKHVEQSQGRMQSALVHLKQAVGHDDYGKETNKFSGRNFNMHSAGVQVPVRSW</sequence>
<feature type="region of interest" description="Disordered" evidence="10">
    <location>
        <begin position="1"/>
        <end position="83"/>
    </location>
</feature>
<dbReference type="InterPro" id="IPR013868">
    <property type="entry name" value="Cut8/Sts1_fam"/>
</dbReference>
<dbReference type="GO" id="GO:0070628">
    <property type="term" value="F:proteasome binding"/>
    <property type="evidence" value="ECO:0007669"/>
    <property type="project" value="TreeGrafter"/>
</dbReference>
<evidence type="ECO:0000256" key="1">
    <source>
        <dbReference type="ARBA" id="ARBA00006199"/>
    </source>
</evidence>
<dbReference type="GO" id="GO:0071630">
    <property type="term" value="P:nuclear protein quality control by the ubiquitin-proteasome system"/>
    <property type="evidence" value="ECO:0007669"/>
    <property type="project" value="UniProtKB-UniRule"/>
</dbReference>
<dbReference type="STRING" id="1392247.A0A3N4K8H6"/>
<dbReference type="GO" id="GO:0015031">
    <property type="term" value="P:protein transport"/>
    <property type="evidence" value="ECO:0007669"/>
    <property type="project" value="UniProtKB-UniRule"/>
</dbReference>
<evidence type="ECO:0000256" key="5">
    <source>
        <dbReference type="ARBA" id="ARBA00022490"/>
    </source>
</evidence>
<evidence type="ECO:0000256" key="9">
    <source>
        <dbReference type="RuleBase" id="RU368013"/>
    </source>
</evidence>
<dbReference type="PANTHER" id="PTHR28032:SF1">
    <property type="entry name" value="FI02826P"/>
    <property type="match status" value="1"/>
</dbReference>
<evidence type="ECO:0000256" key="7">
    <source>
        <dbReference type="ARBA" id="ARBA00023242"/>
    </source>
</evidence>
<proteinExistence type="inferred from homology"/>
<dbReference type="AlphaFoldDB" id="A0A3N4K8H6"/>
<dbReference type="OrthoDB" id="10061064at2759"/>
<keyword evidence="7 9" id="KW-0539">Nucleus</keyword>
<reference evidence="11 12" key="1">
    <citation type="journal article" date="2018" name="Nat. Ecol. Evol.">
        <title>Pezizomycetes genomes reveal the molecular basis of ectomycorrhizal truffle lifestyle.</title>
        <authorList>
            <person name="Murat C."/>
            <person name="Payen T."/>
            <person name="Noel B."/>
            <person name="Kuo A."/>
            <person name="Morin E."/>
            <person name="Chen J."/>
            <person name="Kohler A."/>
            <person name="Krizsan K."/>
            <person name="Balestrini R."/>
            <person name="Da Silva C."/>
            <person name="Montanini B."/>
            <person name="Hainaut M."/>
            <person name="Levati E."/>
            <person name="Barry K.W."/>
            <person name="Belfiori B."/>
            <person name="Cichocki N."/>
            <person name="Clum A."/>
            <person name="Dockter R.B."/>
            <person name="Fauchery L."/>
            <person name="Guy J."/>
            <person name="Iotti M."/>
            <person name="Le Tacon F."/>
            <person name="Lindquist E.A."/>
            <person name="Lipzen A."/>
            <person name="Malagnac F."/>
            <person name="Mello A."/>
            <person name="Molinier V."/>
            <person name="Miyauchi S."/>
            <person name="Poulain J."/>
            <person name="Riccioni C."/>
            <person name="Rubini A."/>
            <person name="Sitrit Y."/>
            <person name="Splivallo R."/>
            <person name="Traeger S."/>
            <person name="Wang M."/>
            <person name="Zifcakova L."/>
            <person name="Wipf D."/>
            <person name="Zambonelli A."/>
            <person name="Paolocci F."/>
            <person name="Nowrousian M."/>
            <person name="Ottonello S."/>
            <person name="Baldrian P."/>
            <person name="Spatafora J.W."/>
            <person name="Henrissat B."/>
            <person name="Nagy L.G."/>
            <person name="Aury J.M."/>
            <person name="Wincker P."/>
            <person name="Grigoriev I.V."/>
            <person name="Bonfante P."/>
            <person name="Martin F.M."/>
        </authorList>
    </citation>
    <scope>NUCLEOTIDE SEQUENCE [LARGE SCALE GENOMIC DNA]</scope>
    <source>
        <strain evidence="11 12">CCBAS932</strain>
    </source>
</reference>
<evidence type="ECO:0000313" key="11">
    <source>
        <dbReference type="EMBL" id="RPB06830.1"/>
    </source>
</evidence>